<evidence type="ECO:0000313" key="2">
    <source>
        <dbReference type="Proteomes" id="UP000625711"/>
    </source>
</evidence>
<proteinExistence type="predicted"/>
<organism evidence="1 2">
    <name type="scientific">Rhynchophorus ferrugineus</name>
    <name type="common">Red palm weevil</name>
    <name type="synonym">Curculio ferrugineus</name>
    <dbReference type="NCBI Taxonomy" id="354439"/>
    <lineage>
        <taxon>Eukaryota</taxon>
        <taxon>Metazoa</taxon>
        <taxon>Ecdysozoa</taxon>
        <taxon>Arthropoda</taxon>
        <taxon>Hexapoda</taxon>
        <taxon>Insecta</taxon>
        <taxon>Pterygota</taxon>
        <taxon>Neoptera</taxon>
        <taxon>Endopterygota</taxon>
        <taxon>Coleoptera</taxon>
        <taxon>Polyphaga</taxon>
        <taxon>Cucujiformia</taxon>
        <taxon>Curculionidae</taxon>
        <taxon>Dryophthorinae</taxon>
        <taxon>Rhynchophorus</taxon>
    </lineage>
</organism>
<dbReference type="AlphaFoldDB" id="A0A834MED3"/>
<sequence>MPPPTTLSYNRPPYSPSHHAKAHTRDFLFFFTFQQTERGFGSEGVVEARRGCLATVIGMWMMAEHAVRLLLDSNQDINDRIFENAPLLITNIIQAYS</sequence>
<comment type="caution">
    <text evidence="1">The sequence shown here is derived from an EMBL/GenBank/DDBJ whole genome shotgun (WGS) entry which is preliminary data.</text>
</comment>
<protein>
    <submittedName>
        <fullName evidence="1">Uncharacterized protein</fullName>
    </submittedName>
</protein>
<reference evidence="1" key="1">
    <citation type="submission" date="2020-08" db="EMBL/GenBank/DDBJ databases">
        <title>Genome sequencing and assembly of the red palm weevil Rhynchophorus ferrugineus.</title>
        <authorList>
            <person name="Dias G.B."/>
            <person name="Bergman C.M."/>
            <person name="Manee M."/>
        </authorList>
    </citation>
    <scope>NUCLEOTIDE SEQUENCE</scope>
    <source>
        <strain evidence="1">AA-2017</strain>
        <tissue evidence="1">Whole larva</tissue>
    </source>
</reference>
<dbReference type="EMBL" id="JAACXV010000394">
    <property type="protein sequence ID" value="KAF7278626.1"/>
    <property type="molecule type" value="Genomic_DNA"/>
</dbReference>
<evidence type="ECO:0000313" key="1">
    <source>
        <dbReference type="EMBL" id="KAF7278626.1"/>
    </source>
</evidence>
<gene>
    <name evidence="1" type="ORF">GWI33_008146</name>
</gene>
<accession>A0A834MED3</accession>
<dbReference type="Proteomes" id="UP000625711">
    <property type="component" value="Unassembled WGS sequence"/>
</dbReference>
<name>A0A834MED3_RHYFE</name>
<keyword evidence="2" id="KW-1185">Reference proteome</keyword>